<reference evidence="1 2" key="2">
    <citation type="submission" date="2018-11" db="EMBL/GenBank/DDBJ databases">
        <authorList>
            <consortium name="Pathogen Informatics"/>
        </authorList>
    </citation>
    <scope>NUCLEOTIDE SEQUENCE [LARGE SCALE GENOMIC DNA]</scope>
    <source>
        <strain evidence="1 2">Egypt</strain>
    </source>
</reference>
<dbReference type="EMBL" id="UZAN01050511">
    <property type="protein sequence ID" value="VDP88279.1"/>
    <property type="molecule type" value="Genomic_DNA"/>
</dbReference>
<dbReference type="OrthoDB" id="10052901at2759"/>
<accession>A0A183AWD7</accession>
<evidence type="ECO:0000313" key="3">
    <source>
        <dbReference type="WBParaSite" id="ECPE_0001130701-mRNA-1"/>
    </source>
</evidence>
<dbReference type="WBParaSite" id="ECPE_0001130701-mRNA-1">
    <property type="protein sequence ID" value="ECPE_0001130701-mRNA-1"/>
    <property type="gene ID" value="ECPE_0001130701"/>
</dbReference>
<organism evidence="3">
    <name type="scientific">Echinostoma caproni</name>
    <dbReference type="NCBI Taxonomy" id="27848"/>
    <lineage>
        <taxon>Eukaryota</taxon>
        <taxon>Metazoa</taxon>
        <taxon>Spiralia</taxon>
        <taxon>Lophotrochozoa</taxon>
        <taxon>Platyhelminthes</taxon>
        <taxon>Trematoda</taxon>
        <taxon>Digenea</taxon>
        <taxon>Plagiorchiida</taxon>
        <taxon>Echinostomata</taxon>
        <taxon>Echinostomatoidea</taxon>
        <taxon>Echinostomatidae</taxon>
        <taxon>Echinostoma</taxon>
    </lineage>
</organism>
<dbReference type="AlphaFoldDB" id="A0A183AWD7"/>
<proteinExistence type="predicted"/>
<evidence type="ECO:0000313" key="2">
    <source>
        <dbReference type="Proteomes" id="UP000272942"/>
    </source>
</evidence>
<protein>
    <submittedName>
        <fullName evidence="3">PH domain-containing protein</fullName>
    </submittedName>
</protein>
<name>A0A183AWD7_9TREM</name>
<sequence length="166" mass="19382">MELPNSEQLILQASPSEIEEWIERFELWCSIHKCGTQNQRALFFTAGCRDLYSLLRNLAFHEASAKLLYEALKSLLLNHLLPTEFQAHQKAKFSLLIRAEHILCRDFILQLNKQASRCNCGDRLEEQLRDRLVPGTSNLTLQRKVKEKKDLPFVEARKIVNKMMAW</sequence>
<gene>
    <name evidence="1" type="ORF">ECPE_LOCUS11271</name>
</gene>
<dbReference type="Proteomes" id="UP000272942">
    <property type="component" value="Unassembled WGS sequence"/>
</dbReference>
<keyword evidence="2" id="KW-1185">Reference proteome</keyword>
<evidence type="ECO:0000313" key="1">
    <source>
        <dbReference type="EMBL" id="VDP88279.1"/>
    </source>
</evidence>
<reference evidence="3" key="1">
    <citation type="submission" date="2016-06" db="UniProtKB">
        <authorList>
            <consortium name="WormBaseParasite"/>
        </authorList>
    </citation>
    <scope>IDENTIFICATION</scope>
</reference>